<name>A0ABN7P3F7_TIMPD</name>
<feature type="repeat" description="WD" evidence="1">
    <location>
        <begin position="82"/>
        <end position="115"/>
    </location>
</feature>
<keyword evidence="3" id="KW-1185">Reference proteome</keyword>
<comment type="caution">
    <text evidence="2">The sequence shown here is derived from an EMBL/GenBank/DDBJ whole genome shotgun (WGS) entry which is preliminary data.</text>
</comment>
<sequence length="193" mass="21453">MANDRGDVVLSYTNQNPALYGKVWFRDRECPSFTVLRVYEHVSRSSIGEDETNKKTTLLFGGREDGTIVSLHPQKGTVEFITQAHSASVSLLIANPQKDQLVSCGRDSAVKVWKVLPFDMRGLLLLRLTLCYTRHMTHIAIIWDILCLAVCDHTIVMYNLHDKGAEHLDASILGPHLVKTGSGANDTSVKGYV</sequence>
<dbReference type="PANTHER" id="PTHR45532">
    <property type="entry name" value="WD REPEAT-CONTAINING PROTEIN 97"/>
    <property type="match status" value="1"/>
</dbReference>
<dbReference type="Gene3D" id="2.130.10.10">
    <property type="entry name" value="YVTN repeat-like/Quinoprotein amine dehydrogenase"/>
    <property type="match status" value="1"/>
</dbReference>
<organism evidence="2 3">
    <name type="scientific">Timema podura</name>
    <name type="common">Walking stick</name>
    <dbReference type="NCBI Taxonomy" id="61482"/>
    <lineage>
        <taxon>Eukaryota</taxon>
        <taxon>Metazoa</taxon>
        <taxon>Ecdysozoa</taxon>
        <taxon>Arthropoda</taxon>
        <taxon>Hexapoda</taxon>
        <taxon>Insecta</taxon>
        <taxon>Pterygota</taxon>
        <taxon>Neoptera</taxon>
        <taxon>Polyneoptera</taxon>
        <taxon>Phasmatodea</taxon>
        <taxon>Timematodea</taxon>
        <taxon>Timematoidea</taxon>
        <taxon>Timematidae</taxon>
        <taxon>Timema</taxon>
    </lineage>
</organism>
<dbReference type="InterPro" id="IPR001680">
    <property type="entry name" value="WD40_rpt"/>
</dbReference>
<dbReference type="EMBL" id="CAJPIN010019953">
    <property type="protein sequence ID" value="CAG2062373.1"/>
    <property type="molecule type" value="Genomic_DNA"/>
</dbReference>
<dbReference type="SUPFAM" id="SSF50978">
    <property type="entry name" value="WD40 repeat-like"/>
    <property type="match status" value="1"/>
</dbReference>
<dbReference type="InterPro" id="IPR015943">
    <property type="entry name" value="WD40/YVTN_repeat-like_dom_sf"/>
</dbReference>
<proteinExistence type="predicted"/>
<feature type="non-terminal residue" evidence="2">
    <location>
        <position position="193"/>
    </location>
</feature>
<protein>
    <submittedName>
        <fullName evidence="2">Uncharacterized protein</fullName>
    </submittedName>
</protein>
<dbReference type="PROSITE" id="PS50294">
    <property type="entry name" value="WD_REPEATS_REGION"/>
    <property type="match status" value="1"/>
</dbReference>
<keyword evidence="1" id="KW-0853">WD repeat</keyword>
<dbReference type="Proteomes" id="UP001153148">
    <property type="component" value="Unassembled WGS sequence"/>
</dbReference>
<gene>
    <name evidence="2" type="ORF">TPAB3V08_LOCUS9324</name>
</gene>
<evidence type="ECO:0000256" key="1">
    <source>
        <dbReference type="PROSITE-ProRule" id="PRU00221"/>
    </source>
</evidence>
<accession>A0ABN7P3F7</accession>
<evidence type="ECO:0000313" key="3">
    <source>
        <dbReference type="Proteomes" id="UP001153148"/>
    </source>
</evidence>
<dbReference type="PROSITE" id="PS50082">
    <property type="entry name" value="WD_REPEATS_2"/>
    <property type="match status" value="1"/>
</dbReference>
<dbReference type="InterPro" id="IPR036322">
    <property type="entry name" value="WD40_repeat_dom_sf"/>
</dbReference>
<reference evidence="2" key="1">
    <citation type="submission" date="2021-03" db="EMBL/GenBank/DDBJ databases">
        <authorList>
            <person name="Tran Van P."/>
        </authorList>
    </citation>
    <scope>NUCLEOTIDE SEQUENCE</scope>
</reference>
<evidence type="ECO:0000313" key="2">
    <source>
        <dbReference type="EMBL" id="CAG2062373.1"/>
    </source>
</evidence>
<dbReference type="PANTHER" id="PTHR45532:SF1">
    <property type="entry name" value="WD REPEAT-CONTAINING PROTEIN 97"/>
    <property type="match status" value="1"/>
</dbReference>